<dbReference type="Pfam" id="PF14111">
    <property type="entry name" value="DUF4283"/>
    <property type="match status" value="1"/>
</dbReference>
<evidence type="ECO:0000313" key="2">
    <source>
        <dbReference type="EMBL" id="CAI9094604.1"/>
    </source>
</evidence>
<name>A0AAV1CG03_OLDCO</name>
<evidence type="ECO:0000259" key="1">
    <source>
        <dbReference type="Pfam" id="PF14111"/>
    </source>
</evidence>
<dbReference type="PANTHER" id="PTHR31286">
    <property type="entry name" value="GLYCINE-RICH CELL WALL STRUCTURAL PROTEIN 1.8-LIKE"/>
    <property type="match status" value="1"/>
</dbReference>
<organism evidence="2 3">
    <name type="scientific">Oldenlandia corymbosa var. corymbosa</name>
    <dbReference type="NCBI Taxonomy" id="529605"/>
    <lineage>
        <taxon>Eukaryota</taxon>
        <taxon>Viridiplantae</taxon>
        <taxon>Streptophyta</taxon>
        <taxon>Embryophyta</taxon>
        <taxon>Tracheophyta</taxon>
        <taxon>Spermatophyta</taxon>
        <taxon>Magnoliopsida</taxon>
        <taxon>eudicotyledons</taxon>
        <taxon>Gunneridae</taxon>
        <taxon>Pentapetalae</taxon>
        <taxon>asterids</taxon>
        <taxon>lamiids</taxon>
        <taxon>Gentianales</taxon>
        <taxon>Rubiaceae</taxon>
        <taxon>Rubioideae</taxon>
        <taxon>Spermacoceae</taxon>
        <taxon>Hedyotis-Oldenlandia complex</taxon>
        <taxon>Oldenlandia</taxon>
    </lineage>
</organism>
<evidence type="ECO:0000313" key="3">
    <source>
        <dbReference type="Proteomes" id="UP001161247"/>
    </source>
</evidence>
<dbReference type="AlphaFoldDB" id="A0AAV1CG03"/>
<gene>
    <name evidence="2" type="ORF">OLC1_LOCUS5727</name>
</gene>
<keyword evidence="3" id="KW-1185">Reference proteome</keyword>
<feature type="domain" description="DUF4283" evidence="1">
    <location>
        <begin position="491"/>
        <end position="570"/>
    </location>
</feature>
<protein>
    <submittedName>
        <fullName evidence="2">OLC1v1030367C1</fullName>
    </submittedName>
</protein>
<dbReference type="InterPro" id="IPR040256">
    <property type="entry name" value="At4g02000-like"/>
</dbReference>
<reference evidence="2" key="1">
    <citation type="submission" date="2023-03" db="EMBL/GenBank/DDBJ databases">
        <authorList>
            <person name="Julca I."/>
        </authorList>
    </citation>
    <scope>NUCLEOTIDE SEQUENCE</scope>
</reference>
<dbReference type="InterPro" id="IPR025558">
    <property type="entry name" value="DUF4283"/>
</dbReference>
<proteinExistence type="predicted"/>
<dbReference type="Proteomes" id="UP001161247">
    <property type="component" value="Chromosome 2"/>
</dbReference>
<sequence>MESQAITEAPVAPPAETLVAPLAETLVACPAKTIPVGSTSGLTEQEKNDTLLDILDSPLLVPEKIELDDMNQRELGKSAPLLRTNTFPILQDIDDAGEEVKALNENDEDKSLEDNGGDIENVFREGNNDRQLVLVDNGDEKQPHMRQNEKQQAFLHNFKDEFRMGEKEMLIRPVTIEEVKPATFSLDEDSVAGMDGFGDCFYKACWEIIAGDLLAASQAFMGGVPIPRAVAMDIEASKHAKVLVHGGYGSFWFDNWMPNRVIWDDPNAHPPHPELSIKDFRSNKNLYLHDLQGSLATNVSQTLMRVEETLAVEHDLFIWQHSPSGIFSIKSAYPHLRRRDMDDFLSKNYWHKFGFRLQKVQVRCFISVHWVAPDQSDYVLNSDGSMVNLDSGYGFCIRKKDGSFLCGESDYLGGGDRFGAEVEANVVVDGLAGEASLGNSNRYSSKGNLPRHIRKPTGAPKVHIFKKVTYFNGMPELEFDDDEFEELIAPHKMSLVGKFSYGQPKMETCGDEFQKLGFKGFYFHGLLKPHHVLIRVELEEDYQRCWITSVWSISGYRMRILKWRPGFKFEKDPSMVPIWVSLHELPLERTHPKVIRSRNAKKKNPNLQSAMNDVMRKEKSIVSKPKVEGKQKSKKVNFVMPKPVPKWKPEKPARVESGRGLLIHEDGTSVEVEILQSNPSIVRALPSGKENVETQLAAEKVVQTREAGCEQAAQICSHAAQTLDPVNATSSGLIASEKAVIPVHVMENLVSPGTNKTLIVIAENELHGSPVARLSENRFELLSDTVNEVDIDDSSDDFPDEVGETILEDPPYASVDGTAMELMHYASDEENFARKIGKEVEEADAGGRWSEGEMEDQQFDEMSQGFVTVKRRRGRTTKEERLGMQEGLVLRRSARLQETFSLNIFN</sequence>
<accession>A0AAV1CG03</accession>
<dbReference type="EMBL" id="OX459119">
    <property type="protein sequence ID" value="CAI9094604.1"/>
    <property type="molecule type" value="Genomic_DNA"/>
</dbReference>
<dbReference type="PANTHER" id="PTHR31286:SF180">
    <property type="entry name" value="OS10G0362600 PROTEIN"/>
    <property type="match status" value="1"/>
</dbReference>